<dbReference type="GO" id="GO:0005524">
    <property type="term" value="F:ATP binding"/>
    <property type="evidence" value="ECO:0007669"/>
    <property type="project" value="UniProtKB-UniRule"/>
</dbReference>
<dbReference type="InterPro" id="IPR049961">
    <property type="entry name" value="ThiI_N"/>
</dbReference>
<dbReference type="SMART" id="SM00981">
    <property type="entry name" value="THUMP"/>
    <property type="match status" value="1"/>
</dbReference>
<organism evidence="20 21">
    <name type="scientific">bacterium (Candidatus Gribaldobacteria) CG23_combo_of_CG06-09_8_20_14_all_37_87_8</name>
    <dbReference type="NCBI Taxonomy" id="2014278"/>
    <lineage>
        <taxon>Bacteria</taxon>
        <taxon>Candidatus Gribaldobacteria</taxon>
    </lineage>
</organism>
<dbReference type="Proteomes" id="UP000230447">
    <property type="component" value="Unassembled WGS sequence"/>
</dbReference>
<evidence type="ECO:0000256" key="3">
    <source>
        <dbReference type="ARBA" id="ARBA00022555"/>
    </source>
</evidence>
<dbReference type="HAMAP" id="MF_00021">
    <property type="entry name" value="ThiI"/>
    <property type="match status" value="1"/>
</dbReference>
<dbReference type="AlphaFoldDB" id="A0A2G9ZFH1"/>
<evidence type="ECO:0000259" key="19">
    <source>
        <dbReference type="PROSITE" id="PS51165"/>
    </source>
</evidence>
<proteinExistence type="inferred from homology"/>
<comment type="catalytic activity">
    <reaction evidence="10 18">
        <text>[ThiS sulfur-carrier protein]-C-terminal Gly-Gly-AMP + S-sulfanyl-L-cysteinyl-[cysteine desulfurase] + AH2 = [ThiS sulfur-carrier protein]-C-terminal-Gly-aminoethanethioate + L-cysteinyl-[cysteine desulfurase] + A + AMP + 2 H(+)</text>
        <dbReference type="Rhea" id="RHEA:43340"/>
        <dbReference type="Rhea" id="RHEA-COMP:12157"/>
        <dbReference type="Rhea" id="RHEA-COMP:12158"/>
        <dbReference type="Rhea" id="RHEA-COMP:12910"/>
        <dbReference type="Rhea" id="RHEA-COMP:19908"/>
        <dbReference type="ChEBI" id="CHEBI:13193"/>
        <dbReference type="ChEBI" id="CHEBI:15378"/>
        <dbReference type="ChEBI" id="CHEBI:17499"/>
        <dbReference type="ChEBI" id="CHEBI:29950"/>
        <dbReference type="ChEBI" id="CHEBI:61963"/>
        <dbReference type="ChEBI" id="CHEBI:90618"/>
        <dbReference type="ChEBI" id="CHEBI:232372"/>
        <dbReference type="ChEBI" id="CHEBI:456215"/>
    </reaction>
</comment>
<dbReference type="InterPro" id="IPR049962">
    <property type="entry name" value="THUMP_ThiI"/>
</dbReference>
<comment type="caution">
    <text evidence="20">The sequence shown here is derived from an EMBL/GenBank/DDBJ whole genome shotgun (WGS) entry which is preliminary data.</text>
</comment>
<dbReference type="EMBL" id="PCSB01000018">
    <property type="protein sequence ID" value="PIP31925.1"/>
    <property type="molecule type" value="Genomic_DNA"/>
</dbReference>
<feature type="binding site" evidence="18">
    <location>
        <begin position="180"/>
        <end position="181"/>
    </location>
    <ligand>
        <name>ATP</name>
        <dbReference type="ChEBI" id="CHEBI:30616"/>
    </ligand>
</feature>
<evidence type="ECO:0000313" key="20">
    <source>
        <dbReference type="EMBL" id="PIP31925.1"/>
    </source>
</evidence>
<dbReference type="InterPro" id="IPR004114">
    <property type="entry name" value="THUMP_dom"/>
</dbReference>
<dbReference type="Gene3D" id="3.40.50.620">
    <property type="entry name" value="HUPs"/>
    <property type="match status" value="1"/>
</dbReference>
<dbReference type="Pfam" id="PF22025">
    <property type="entry name" value="ThiI_fer"/>
    <property type="match status" value="1"/>
</dbReference>
<protein>
    <recommendedName>
        <fullName evidence="14 18">Probable tRNA sulfurtransferase</fullName>
        <ecNumber evidence="13 18">2.8.1.4</ecNumber>
    </recommendedName>
    <alternativeName>
        <fullName evidence="15 18">Sulfur carrier protein ThiS sulfurtransferase</fullName>
    </alternativeName>
    <alternativeName>
        <fullName evidence="16 18">Thiamine biosynthesis protein ThiI</fullName>
    </alternativeName>
    <alternativeName>
        <fullName evidence="17 18">tRNA 4-thiouridine synthase</fullName>
    </alternativeName>
</protein>
<comment type="function">
    <text evidence="11 18">Catalyzes the ATP-dependent transfer of a sulfur to tRNA to produce 4-thiouridine in position 8 of tRNAs, which functions as a near-UV photosensor. Also catalyzes the transfer of sulfur to the sulfur carrier protein ThiS, forming ThiS-thiocarboxylate. This is a step in the synthesis of thiazole, in the thiamine biosynthesis pathway. The sulfur is donated as persulfide by IscS.</text>
</comment>
<dbReference type="GO" id="GO:0004810">
    <property type="term" value="F:CCA tRNA nucleotidyltransferase activity"/>
    <property type="evidence" value="ECO:0007669"/>
    <property type="project" value="InterPro"/>
</dbReference>
<dbReference type="SUPFAM" id="SSF143437">
    <property type="entry name" value="THUMP domain-like"/>
    <property type="match status" value="1"/>
</dbReference>
<dbReference type="GO" id="GO:0009229">
    <property type="term" value="P:thiamine diphosphate biosynthetic process"/>
    <property type="evidence" value="ECO:0007669"/>
    <property type="project" value="UniProtKB-UniRule"/>
</dbReference>
<reference evidence="20 21" key="1">
    <citation type="submission" date="2017-09" db="EMBL/GenBank/DDBJ databases">
        <title>Depth-based differentiation of microbial function through sediment-hosted aquifers and enrichment of novel symbionts in the deep terrestrial subsurface.</title>
        <authorList>
            <person name="Probst A.J."/>
            <person name="Ladd B."/>
            <person name="Jarett J.K."/>
            <person name="Geller-Mcgrath D.E."/>
            <person name="Sieber C.M."/>
            <person name="Emerson J.B."/>
            <person name="Anantharaman K."/>
            <person name="Thomas B.C."/>
            <person name="Malmstrom R."/>
            <person name="Stieglmeier M."/>
            <person name="Klingl A."/>
            <person name="Woyke T."/>
            <person name="Ryan C.M."/>
            <person name="Banfield J.F."/>
        </authorList>
    </citation>
    <scope>NUCLEOTIDE SEQUENCE [LARGE SCALE GENOMIC DNA]</scope>
    <source>
        <strain evidence="20">CG23_combo_of_CG06-09_8_20_14_all_37_87_8</strain>
    </source>
</reference>
<dbReference type="PANTHER" id="PTHR43209">
    <property type="entry name" value="TRNA SULFURTRANSFERASE"/>
    <property type="match status" value="1"/>
</dbReference>
<dbReference type="GO" id="GO:0002937">
    <property type="term" value="P:tRNA 4-thiouridine biosynthesis"/>
    <property type="evidence" value="ECO:0007669"/>
    <property type="project" value="TreeGrafter"/>
</dbReference>
<keyword evidence="8 18" id="KW-0784">Thiamine biosynthesis</keyword>
<evidence type="ECO:0000256" key="7">
    <source>
        <dbReference type="ARBA" id="ARBA00022884"/>
    </source>
</evidence>
<dbReference type="InterPro" id="IPR054173">
    <property type="entry name" value="ThiI_fer"/>
</dbReference>
<gene>
    <name evidence="18" type="primary">thiI</name>
    <name evidence="20" type="ORF">COX24_00950</name>
</gene>
<name>A0A2G9ZFH1_9BACT</name>
<evidence type="ECO:0000256" key="1">
    <source>
        <dbReference type="ARBA" id="ARBA00004496"/>
    </source>
</evidence>
<dbReference type="InterPro" id="IPR020536">
    <property type="entry name" value="ThiI_AANH"/>
</dbReference>
<evidence type="ECO:0000256" key="18">
    <source>
        <dbReference type="HAMAP-Rule" id="MF_00021"/>
    </source>
</evidence>
<feature type="binding site" evidence="18">
    <location>
        <position position="293"/>
    </location>
    <ligand>
        <name>ATP</name>
        <dbReference type="ChEBI" id="CHEBI:30616"/>
    </ligand>
</feature>
<evidence type="ECO:0000313" key="21">
    <source>
        <dbReference type="Proteomes" id="UP000230447"/>
    </source>
</evidence>
<evidence type="ECO:0000256" key="15">
    <source>
        <dbReference type="ARBA" id="ARBA00075337"/>
    </source>
</evidence>
<feature type="binding site" evidence="18">
    <location>
        <position position="284"/>
    </location>
    <ligand>
        <name>ATP</name>
        <dbReference type="ChEBI" id="CHEBI:30616"/>
    </ligand>
</feature>
<comment type="catalytic activity">
    <reaction evidence="9 18">
        <text>[ThiI sulfur-carrier protein]-S-sulfanyl-L-cysteine + a uridine in tRNA + 2 reduced [2Fe-2S]-[ferredoxin] + ATP + H(+) = [ThiI sulfur-carrier protein]-L-cysteine + a 4-thiouridine in tRNA + 2 oxidized [2Fe-2S]-[ferredoxin] + AMP + diphosphate</text>
        <dbReference type="Rhea" id="RHEA:24176"/>
        <dbReference type="Rhea" id="RHEA-COMP:10000"/>
        <dbReference type="Rhea" id="RHEA-COMP:10001"/>
        <dbReference type="Rhea" id="RHEA-COMP:13337"/>
        <dbReference type="Rhea" id="RHEA-COMP:13338"/>
        <dbReference type="Rhea" id="RHEA-COMP:13339"/>
        <dbReference type="Rhea" id="RHEA-COMP:13340"/>
        <dbReference type="ChEBI" id="CHEBI:15378"/>
        <dbReference type="ChEBI" id="CHEBI:29950"/>
        <dbReference type="ChEBI" id="CHEBI:30616"/>
        <dbReference type="ChEBI" id="CHEBI:33019"/>
        <dbReference type="ChEBI" id="CHEBI:33737"/>
        <dbReference type="ChEBI" id="CHEBI:33738"/>
        <dbReference type="ChEBI" id="CHEBI:61963"/>
        <dbReference type="ChEBI" id="CHEBI:65315"/>
        <dbReference type="ChEBI" id="CHEBI:136798"/>
        <dbReference type="ChEBI" id="CHEBI:456215"/>
        <dbReference type="EC" id="2.8.1.4"/>
    </reaction>
</comment>
<evidence type="ECO:0000256" key="11">
    <source>
        <dbReference type="ARBA" id="ARBA00058382"/>
    </source>
</evidence>
<feature type="binding site" evidence="18">
    <location>
        <position position="262"/>
    </location>
    <ligand>
        <name>ATP</name>
        <dbReference type="ChEBI" id="CHEBI:30616"/>
    </ligand>
</feature>
<dbReference type="InterPro" id="IPR050102">
    <property type="entry name" value="tRNA_sulfurtransferase_ThiI"/>
</dbReference>
<accession>A0A2G9ZFH1</accession>
<dbReference type="NCBIfam" id="TIGR00342">
    <property type="entry name" value="tRNA uracil 4-sulfurtransferase ThiI"/>
    <property type="match status" value="1"/>
</dbReference>
<dbReference type="SUPFAM" id="SSF52402">
    <property type="entry name" value="Adenine nucleotide alpha hydrolases-like"/>
    <property type="match status" value="1"/>
</dbReference>
<keyword evidence="5 18" id="KW-0547">Nucleotide-binding</keyword>
<feature type="binding site" evidence="18">
    <location>
        <begin position="205"/>
        <end position="206"/>
    </location>
    <ligand>
        <name>ATP</name>
        <dbReference type="ChEBI" id="CHEBI:30616"/>
    </ligand>
</feature>
<comment type="subcellular location">
    <subcellularLocation>
        <location evidence="1 18">Cytoplasm</location>
    </subcellularLocation>
</comment>
<keyword evidence="3 18" id="KW-0820">tRNA-binding</keyword>
<evidence type="ECO:0000256" key="4">
    <source>
        <dbReference type="ARBA" id="ARBA00022679"/>
    </source>
</evidence>
<dbReference type="Pfam" id="PF02568">
    <property type="entry name" value="ThiI"/>
    <property type="match status" value="1"/>
</dbReference>
<keyword evidence="2 18" id="KW-0963">Cytoplasm</keyword>
<evidence type="ECO:0000256" key="12">
    <source>
        <dbReference type="ARBA" id="ARBA00061472"/>
    </source>
</evidence>
<dbReference type="UniPathway" id="UPA00060"/>
<dbReference type="PROSITE" id="PS51165">
    <property type="entry name" value="THUMP"/>
    <property type="match status" value="1"/>
</dbReference>
<dbReference type="GO" id="GO:0005829">
    <property type="term" value="C:cytosol"/>
    <property type="evidence" value="ECO:0007669"/>
    <property type="project" value="TreeGrafter"/>
</dbReference>
<evidence type="ECO:0000256" key="13">
    <source>
        <dbReference type="ARBA" id="ARBA00066827"/>
    </source>
</evidence>
<dbReference type="GO" id="GO:0140741">
    <property type="term" value="F:tRNA-uracil-4 sulfurtransferase activity"/>
    <property type="evidence" value="ECO:0007669"/>
    <property type="project" value="UniProtKB-EC"/>
</dbReference>
<dbReference type="GO" id="GO:0009228">
    <property type="term" value="P:thiamine biosynthetic process"/>
    <property type="evidence" value="ECO:0007669"/>
    <property type="project" value="UniProtKB-KW"/>
</dbReference>
<dbReference type="Pfam" id="PF02926">
    <property type="entry name" value="THUMP"/>
    <property type="match status" value="1"/>
</dbReference>
<keyword evidence="7 18" id="KW-0694">RNA-binding</keyword>
<evidence type="ECO:0000256" key="9">
    <source>
        <dbReference type="ARBA" id="ARBA00050570"/>
    </source>
</evidence>
<evidence type="ECO:0000256" key="14">
    <source>
        <dbReference type="ARBA" id="ARBA00071867"/>
    </source>
</evidence>
<dbReference type="Gene3D" id="3.30.2130.30">
    <property type="match status" value="1"/>
</dbReference>
<dbReference type="GO" id="GO:0000049">
    <property type="term" value="F:tRNA binding"/>
    <property type="evidence" value="ECO:0007669"/>
    <property type="project" value="UniProtKB-UniRule"/>
</dbReference>
<dbReference type="PANTHER" id="PTHR43209:SF1">
    <property type="entry name" value="TRNA SULFURTRANSFERASE"/>
    <property type="match status" value="1"/>
</dbReference>
<evidence type="ECO:0000256" key="8">
    <source>
        <dbReference type="ARBA" id="ARBA00022977"/>
    </source>
</evidence>
<dbReference type="EC" id="2.8.1.4" evidence="13 18"/>
<feature type="domain" description="THUMP" evidence="19">
    <location>
        <begin position="60"/>
        <end position="162"/>
    </location>
</feature>
<keyword evidence="6 18" id="KW-0067">ATP-binding</keyword>
<dbReference type="GO" id="GO:0052837">
    <property type="term" value="P:thiazole biosynthetic process"/>
    <property type="evidence" value="ECO:0007669"/>
    <property type="project" value="TreeGrafter"/>
</dbReference>
<evidence type="ECO:0000256" key="16">
    <source>
        <dbReference type="ARBA" id="ARBA00077849"/>
    </source>
</evidence>
<dbReference type="InterPro" id="IPR003720">
    <property type="entry name" value="tRNA_STrfase"/>
</dbReference>
<evidence type="ECO:0000256" key="6">
    <source>
        <dbReference type="ARBA" id="ARBA00022840"/>
    </source>
</evidence>
<evidence type="ECO:0000256" key="2">
    <source>
        <dbReference type="ARBA" id="ARBA00022490"/>
    </source>
</evidence>
<sequence length="386" mass="43535">MFFVILIHYGEIALKGKNRGFFEKALSENIKKTLEKGFFKSIKVGFGRILLELPEGVDLKEVEKKLSTVFGIANFAFVLKTTAEIKALKEKSLALLEKEDFKTFRVTAKRAEKALPFTSQQVNEELGGLIQNKLLKKVKLENPDLTLFIEITNKEAFLFIKKIKGLGGLPVGVSGKAVSLLSGGIDSPVASLMAMKRGLEVLLAHFESVPYSTKQSIEKVEKLAQKLNVYQKPLKLYLFPFASIQKEILLKCQEQFRVILYRRAMFKIAEKLANEEKAKVLVTGDNLGQVASQTIENLNTVGKAVDLLVLRPLICYDKEEIIEKSKKLGFFETSILPFNDCCSRFLPRMPEIHSKINEVIKEEAKCEKLSELIENAFKNAKIKKIN</sequence>
<dbReference type="InterPro" id="IPR014729">
    <property type="entry name" value="Rossmann-like_a/b/a_fold"/>
</dbReference>
<evidence type="ECO:0000256" key="10">
    <source>
        <dbReference type="ARBA" id="ARBA00052330"/>
    </source>
</evidence>
<keyword evidence="4 18" id="KW-0808">Transferase</keyword>
<comment type="pathway">
    <text evidence="18">Cofactor biosynthesis; thiamine diphosphate biosynthesis.</text>
</comment>
<dbReference type="FunFam" id="3.40.50.620:FF:000053">
    <property type="entry name" value="Probable tRNA sulfurtransferase"/>
    <property type="match status" value="1"/>
</dbReference>
<dbReference type="CDD" id="cd01712">
    <property type="entry name" value="PPase_ThiI"/>
    <property type="match status" value="1"/>
</dbReference>
<evidence type="ECO:0000256" key="17">
    <source>
        <dbReference type="ARBA" id="ARBA00080570"/>
    </source>
</evidence>
<evidence type="ECO:0000256" key="5">
    <source>
        <dbReference type="ARBA" id="ARBA00022741"/>
    </source>
</evidence>
<comment type="similarity">
    <text evidence="12 18">Belongs to the ThiI family.</text>
</comment>
<dbReference type="CDD" id="cd11716">
    <property type="entry name" value="THUMP_ThiI"/>
    <property type="match status" value="1"/>
</dbReference>